<sequence>MAFHLPSDPSAPEALVWSTFPAPTTYDEWRAAVSEVKSLNRSQQYKQCVSRCKQLIDTATGPVERIHKTSLYYYAAVSYVSMSQAAHVYSAAKIPLLYFALENFMAASETLPENLIPPILNPDQTYSPVEWPESATPSPTTPATPLTFSNSPPPEALFKSSPLRGVSSVMDTNGQLARHEILTPPHSVYPSTPPSSSASLATAFVVTPRSVPAISPRSQPSPIRDYSPVDGINGDISPVSIPAISPRSEKLSSVSRNFSYPTGSIVLPRGLPSPSSVDNELVSFDSSRNGVPIGESLMKNITRMLDSSALNESDDDPFVSKKPFPPKIRRQVRLSPIGFPADLEDPIRQSELVPSPLSVRKVSGEVIKCDRSMIVCGVLNKKNRGSEKDTCNNFNKLLQDIDFQSRSTQKNCGSDSKRTVRSRPPRLPLKIIPHPQVNINANQPTPKPLVPERKRVGPILVMPTPETTPEATPEEKNTSPSFHYSTTPQGSPEQKQWTSYSTPSPPCSSVTPTSAARIEVFNSNTNFLREIFPKEISWLQEQIDHVKALQLIHRPRSPVAIVPDFSRSRSFWTFSPVRRKVVSAFRGSHPGEGPNIDKFGNVLRVETKVQRIARLRKENWQIGIQAHHSVWKGSEYYEKFCEDAIADIEERRGFF</sequence>
<feature type="region of interest" description="Disordered" evidence="1">
    <location>
        <begin position="127"/>
        <end position="151"/>
    </location>
</feature>
<evidence type="ECO:0000256" key="1">
    <source>
        <dbReference type="SAM" id="MobiDB-lite"/>
    </source>
</evidence>
<comment type="caution">
    <text evidence="2">The sequence shown here is derived from an EMBL/GenBank/DDBJ whole genome shotgun (WGS) entry which is preliminary data.</text>
</comment>
<feature type="compositionally biased region" description="Low complexity" evidence="1">
    <location>
        <begin position="134"/>
        <end position="145"/>
    </location>
</feature>
<accession>A0AAD6ILE0</accession>
<feature type="compositionally biased region" description="Polar residues" evidence="1">
    <location>
        <begin position="478"/>
        <end position="497"/>
    </location>
</feature>
<reference evidence="2" key="1">
    <citation type="journal article" date="2023" name="IMA Fungus">
        <title>Comparative genomic study of the Penicillium genus elucidates a diverse pangenome and 15 lateral gene transfer events.</title>
        <authorList>
            <person name="Petersen C."/>
            <person name="Sorensen T."/>
            <person name="Nielsen M.R."/>
            <person name="Sondergaard T.E."/>
            <person name="Sorensen J.L."/>
            <person name="Fitzpatrick D.A."/>
            <person name="Frisvad J.C."/>
            <person name="Nielsen K.L."/>
        </authorList>
    </citation>
    <scope>NUCLEOTIDE SEQUENCE</scope>
    <source>
        <strain evidence="2">IBT 15450</strain>
    </source>
</reference>
<feature type="region of interest" description="Disordered" evidence="1">
    <location>
        <begin position="406"/>
        <end position="430"/>
    </location>
</feature>
<feature type="compositionally biased region" description="Low complexity" evidence="1">
    <location>
        <begin position="498"/>
        <end position="509"/>
    </location>
</feature>
<organism evidence="2 3">
    <name type="scientific">Penicillium canescens</name>
    <dbReference type="NCBI Taxonomy" id="5083"/>
    <lineage>
        <taxon>Eukaryota</taxon>
        <taxon>Fungi</taxon>
        <taxon>Dikarya</taxon>
        <taxon>Ascomycota</taxon>
        <taxon>Pezizomycotina</taxon>
        <taxon>Eurotiomycetes</taxon>
        <taxon>Eurotiomycetidae</taxon>
        <taxon>Eurotiales</taxon>
        <taxon>Aspergillaceae</taxon>
        <taxon>Penicillium</taxon>
    </lineage>
</organism>
<feature type="region of interest" description="Disordered" evidence="1">
    <location>
        <begin position="461"/>
        <end position="509"/>
    </location>
</feature>
<reference evidence="2" key="2">
    <citation type="submission" date="2023-01" db="EMBL/GenBank/DDBJ databases">
        <authorList>
            <person name="Petersen C."/>
        </authorList>
    </citation>
    <scope>NUCLEOTIDE SEQUENCE</scope>
    <source>
        <strain evidence="2">IBT 15450</strain>
    </source>
</reference>
<dbReference type="EMBL" id="JAQJZL010000002">
    <property type="protein sequence ID" value="KAJ6052742.1"/>
    <property type="molecule type" value="Genomic_DNA"/>
</dbReference>
<name>A0AAD6ILE0_PENCN</name>
<dbReference type="Proteomes" id="UP001219568">
    <property type="component" value="Unassembled WGS sequence"/>
</dbReference>
<protein>
    <submittedName>
        <fullName evidence="2">Uncharacterized protein</fullName>
    </submittedName>
</protein>
<dbReference type="AlphaFoldDB" id="A0AAD6ILE0"/>
<keyword evidence="3" id="KW-1185">Reference proteome</keyword>
<evidence type="ECO:0000313" key="3">
    <source>
        <dbReference type="Proteomes" id="UP001219568"/>
    </source>
</evidence>
<evidence type="ECO:0000313" key="2">
    <source>
        <dbReference type="EMBL" id="KAJ6052742.1"/>
    </source>
</evidence>
<proteinExistence type="predicted"/>
<gene>
    <name evidence="2" type="ORF">N7460_003276</name>
</gene>